<evidence type="ECO:0000256" key="2">
    <source>
        <dbReference type="ARBA" id="ARBA00022617"/>
    </source>
</evidence>
<dbReference type="Pfam" id="PF00067">
    <property type="entry name" value="p450"/>
    <property type="match status" value="1"/>
</dbReference>
<comment type="similarity">
    <text evidence="5">Belongs to the cytochrome P450 family.</text>
</comment>
<gene>
    <name evidence="7" type="primary">20352462</name>
    <name evidence="6" type="ORF">GGTG_12004</name>
</gene>
<dbReference type="GO" id="GO:0004497">
    <property type="term" value="F:monooxygenase activity"/>
    <property type="evidence" value="ECO:0007669"/>
    <property type="project" value="UniProtKB-KW"/>
</dbReference>
<dbReference type="InterPro" id="IPR036396">
    <property type="entry name" value="Cyt_P450_sf"/>
</dbReference>
<dbReference type="GeneID" id="20352462"/>
<dbReference type="Gene3D" id="1.10.630.10">
    <property type="entry name" value="Cytochrome P450"/>
    <property type="match status" value="1"/>
</dbReference>
<evidence type="ECO:0000313" key="7">
    <source>
        <dbReference type="EnsemblFungi" id="EJT70983"/>
    </source>
</evidence>
<dbReference type="eggNOG" id="KOG0159">
    <property type="taxonomic scope" value="Eukaryota"/>
</dbReference>
<dbReference type="VEuPathDB" id="FungiDB:GGTG_12004"/>
<evidence type="ECO:0000313" key="8">
    <source>
        <dbReference type="Proteomes" id="UP000006039"/>
    </source>
</evidence>
<evidence type="ECO:0000256" key="1">
    <source>
        <dbReference type="ARBA" id="ARBA00001971"/>
    </source>
</evidence>
<proteinExistence type="inferred from homology"/>
<dbReference type="Proteomes" id="UP000006039">
    <property type="component" value="Unassembled WGS sequence"/>
</dbReference>
<sequence>MTCEMGWEHADANWRCVALRGWLGATDATCPDTVVLGVRSHLQAASPVRMGPDACDVPCLAMFTRAGLKTSCHMKHGPAAEPRRGQPLDGLFADRDDVLWVRKFNRGEFHVPRTNTPRWRGTSRDGKEIPEQGLTLPDGRHIPAGTTVGLNPAVVLRDRAVYGPDADDFRPERWLLRAHDDDDDADGAGSERRRRRMEEVASFAWGGGSRACLGRQLATVALYKLTAMLFSRYDLEPQGGPDGGWALRPHLLMASGGIKVKASLRP</sequence>
<reference evidence="8" key="1">
    <citation type="submission" date="2010-07" db="EMBL/GenBank/DDBJ databases">
        <title>The genome sequence of Gaeumannomyces graminis var. tritici strain R3-111a-1.</title>
        <authorList>
            <consortium name="The Broad Institute Genome Sequencing Platform"/>
            <person name="Ma L.-J."/>
            <person name="Dead R."/>
            <person name="Young S."/>
            <person name="Zeng Q."/>
            <person name="Koehrsen M."/>
            <person name="Alvarado L."/>
            <person name="Berlin A."/>
            <person name="Chapman S.B."/>
            <person name="Chen Z."/>
            <person name="Freedman E."/>
            <person name="Gellesch M."/>
            <person name="Goldberg J."/>
            <person name="Griggs A."/>
            <person name="Gujja S."/>
            <person name="Heilman E.R."/>
            <person name="Heiman D."/>
            <person name="Hepburn T."/>
            <person name="Howarth C."/>
            <person name="Jen D."/>
            <person name="Larson L."/>
            <person name="Mehta T."/>
            <person name="Neiman D."/>
            <person name="Pearson M."/>
            <person name="Roberts A."/>
            <person name="Saif S."/>
            <person name="Shea T."/>
            <person name="Shenoy N."/>
            <person name="Sisk P."/>
            <person name="Stolte C."/>
            <person name="Sykes S."/>
            <person name="Walk T."/>
            <person name="White J."/>
            <person name="Yandava C."/>
            <person name="Haas B."/>
            <person name="Nusbaum C."/>
            <person name="Birren B."/>
        </authorList>
    </citation>
    <scope>NUCLEOTIDE SEQUENCE [LARGE SCALE GENOMIC DNA]</scope>
    <source>
        <strain evidence="8">R3-111a-1</strain>
    </source>
</reference>
<evidence type="ECO:0000256" key="5">
    <source>
        <dbReference type="RuleBase" id="RU000461"/>
    </source>
</evidence>
<keyword evidence="2 5" id="KW-0349">Heme</keyword>
<accession>J3PES5</accession>
<protein>
    <recommendedName>
        <fullName evidence="9">Cytochrome P450</fullName>
    </recommendedName>
</protein>
<keyword evidence="8" id="KW-1185">Reference proteome</keyword>
<evidence type="ECO:0000256" key="3">
    <source>
        <dbReference type="ARBA" id="ARBA00022723"/>
    </source>
</evidence>
<dbReference type="OrthoDB" id="3934656at2759"/>
<dbReference type="GO" id="GO:0016705">
    <property type="term" value="F:oxidoreductase activity, acting on paired donors, with incorporation or reduction of molecular oxygen"/>
    <property type="evidence" value="ECO:0007669"/>
    <property type="project" value="InterPro"/>
</dbReference>
<dbReference type="STRING" id="644352.J3PES5"/>
<dbReference type="EMBL" id="GL385401">
    <property type="protein sequence ID" value="EJT70983.1"/>
    <property type="molecule type" value="Genomic_DNA"/>
</dbReference>
<keyword evidence="5" id="KW-0503">Monooxygenase</keyword>
<evidence type="ECO:0008006" key="9">
    <source>
        <dbReference type="Google" id="ProtNLM"/>
    </source>
</evidence>
<comment type="cofactor">
    <cofactor evidence="1">
        <name>heme</name>
        <dbReference type="ChEBI" id="CHEBI:30413"/>
    </cofactor>
</comment>
<dbReference type="RefSeq" id="XP_009228161.1">
    <property type="nucleotide sequence ID" value="XM_009229897.1"/>
</dbReference>
<organism evidence="6">
    <name type="scientific">Gaeumannomyces tritici (strain R3-111a-1)</name>
    <name type="common">Wheat and barley take-all root rot fungus</name>
    <name type="synonym">Gaeumannomyces graminis var. tritici</name>
    <dbReference type="NCBI Taxonomy" id="644352"/>
    <lineage>
        <taxon>Eukaryota</taxon>
        <taxon>Fungi</taxon>
        <taxon>Dikarya</taxon>
        <taxon>Ascomycota</taxon>
        <taxon>Pezizomycotina</taxon>
        <taxon>Sordariomycetes</taxon>
        <taxon>Sordariomycetidae</taxon>
        <taxon>Magnaporthales</taxon>
        <taxon>Magnaporthaceae</taxon>
        <taxon>Gaeumannomyces</taxon>
    </lineage>
</organism>
<dbReference type="GO" id="GO:0005506">
    <property type="term" value="F:iron ion binding"/>
    <property type="evidence" value="ECO:0007669"/>
    <property type="project" value="InterPro"/>
</dbReference>
<keyword evidence="3 5" id="KW-0479">Metal-binding</keyword>
<dbReference type="PROSITE" id="PS00086">
    <property type="entry name" value="CYTOCHROME_P450"/>
    <property type="match status" value="1"/>
</dbReference>
<dbReference type="InterPro" id="IPR017972">
    <property type="entry name" value="Cyt_P450_CS"/>
</dbReference>
<dbReference type="PANTHER" id="PTHR24305:SF180">
    <property type="entry name" value="P450, PUTATIVE (EUROFUNG)-RELATED"/>
    <property type="match status" value="1"/>
</dbReference>
<dbReference type="InterPro" id="IPR001128">
    <property type="entry name" value="Cyt_P450"/>
</dbReference>
<dbReference type="InterPro" id="IPR050121">
    <property type="entry name" value="Cytochrome_P450_monoxygenase"/>
</dbReference>
<reference evidence="6" key="2">
    <citation type="submission" date="2010-07" db="EMBL/GenBank/DDBJ databases">
        <authorList>
            <consortium name="The Broad Institute Genome Sequencing Platform"/>
            <consortium name="Broad Institute Genome Sequencing Center for Infectious Disease"/>
            <person name="Ma L.-J."/>
            <person name="Dead R."/>
            <person name="Young S."/>
            <person name="Zeng Q."/>
            <person name="Koehrsen M."/>
            <person name="Alvarado L."/>
            <person name="Berlin A."/>
            <person name="Chapman S.B."/>
            <person name="Chen Z."/>
            <person name="Freedman E."/>
            <person name="Gellesch M."/>
            <person name="Goldberg J."/>
            <person name="Griggs A."/>
            <person name="Gujja S."/>
            <person name="Heilman E.R."/>
            <person name="Heiman D."/>
            <person name="Hepburn T."/>
            <person name="Howarth C."/>
            <person name="Jen D."/>
            <person name="Larson L."/>
            <person name="Mehta T."/>
            <person name="Neiman D."/>
            <person name="Pearson M."/>
            <person name="Roberts A."/>
            <person name="Saif S."/>
            <person name="Shea T."/>
            <person name="Shenoy N."/>
            <person name="Sisk P."/>
            <person name="Stolte C."/>
            <person name="Sykes S."/>
            <person name="Walk T."/>
            <person name="White J."/>
            <person name="Yandava C."/>
            <person name="Haas B."/>
            <person name="Nusbaum C."/>
            <person name="Birren B."/>
        </authorList>
    </citation>
    <scope>NUCLEOTIDE SEQUENCE</scope>
    <source>
        <strain evidence="6">R3-111a-1</strain>
    </source>
</reference>
<dbReference type="GO" id="GO:0020037">
    <property type="term" value="F:heme binding"/>
    <property type="evidence" value="ECO:0007669"/>
    <property type="project" value="InterPro"/>
</dbReference>
<keyword evidence="4 5" id="KW-0408">Iron</keyword>
<reference evidence="7" key="5">
    <citation type="submission" date="2018-04" db="UniProtKB">
        <authorList>
            <consortium name="EnsemblFungi"/>
        </authorList>
    </citation>
    <scope>IDENTIFICATION</scope>
    <source>
        <strain evidence="7">R3-111a-1</strain>
    </source>
</reference>
<evidence type="ECO:0000313" key="6">
    <source>
        <dbReference type="EMBL" id="EJT70983.1"/>
    </source>
</evidence>
<keyword evidence="5" id="KW-0560">Oxidoreductase</keyword>
<dbReference type="AlphaFoldDB" id="J3PES5"/>
<name>J3PES5_GAET3</name>
<dbReference type="HOGENOM" id="CLU_1046008_0_0_1"/>
<reference evidence="7" key="4">
    <citation type="journal article" date="2015" name="G3 (Bethesda)">
        <title>Genome sequences of three phytopathogenic species of the Magnaporthaceae family of fungi.</title>
        <authorList>
            <person name="Okagaki L.H."/>
            <person name="Nunes C.C."/>
            <person name="Sailsbery J."/>
            <person name="Clay B."/>
            <person name="Brown D."/>
            <person name="John T."/>
            <person name="Oh Y."/>
            <person name="Young N."/>
            <person name="Fitzgerald M."/>
            <person name="Haas B.J."/>
            <person name="Zeng Q."/>
            <person name="Young S."/>
            <person name="Adiconis X."/>
            <person name="Fan L."/>
            <person name="Levin J.Z."/>
            <person name="Mitchell T.K."/>
            <person name="Okubara P.A."/>
            <person name="Farman M.L."/>
            <person name="Kohn L.M."/>
            <person name="Birren B."/>
            <person name="Ma L.-J."/>
            <person name="Dean R.A."/>
        </authorList>
    </citation>
    <scope>NUCLEOTIDE SEQUENCE</scope>
    <source>
        <strain evidence="7">R3-111a-1</strain>
    </source>
</reference>
<dbReference type="PANTHER" id="PTHR24305">
    <property type="entry name" value="CYTOCHROME P450"/>
    <property type="match status" value="1"/>
</dbReference>
<evidence type="ECO:0000256" key="4">
    <source>
        <dbReference type="ARBA" id="ARBA00023004"/>
    </source>
</evidence>
<reference evidence="6" key="3">
    <citation type="submission" date="2010-09" db="EMBL/GenBank/DDBJ databases">
        <title>Annotation of Gaeumannomyces graminis var. tritici R3-111a-1.</title>
        <authorList>
            <consortium name="The Broad Institute Genome Sequencing Platform"/>
            <person name="Ma L.-J."/>
            <person name="Dead R."/>
            <person name="Young S.K."/>
            <person name="Zeng Q."/>
            <person name="Gargeya S."/>
            <person name="Fitzgerald M."/>
            <person name="Haas B."/>
            <person name="Abouelleil A."/>
            <person name="Alvarado L."/>
            <person name="Arachchi H.M."/>
            <person name="Berlin A."/>
            <person name="Brown A."/>
            <person name="Chapman S.B."/>
            <person name="Chen Z."/>
            <person name="Dunbar C."/>
            <person name="Freedman E."/>
            <person name="Gearin G."/>
            <person name="Gellesch M."/>
            <person name="Goldberg J."/>
            <person name="Griggs A."/>
            <person name="Gujja S."/>
            <person name="Heiman D."/>
            <person name="Howarth C."/>
            <person name="Larson L."/>
            <person name="Lui A."/>
            <person name="MacDonald P.J.P."/>
            <person name="Mehta T."/>
            <person name="Montmayeur A."/>
            <person name="Murphy C."/>
            <person name="Neiman D."/>
            <person name="Pearson M."/>
            <person name="Priest M."/>
            <person name="Roberts A."/>
            <person name="Saif S."/>
            <person name="Shea T."/>
            <person name="Shenoy N."/>
            <person name="Sisk P."/>
            <person name="Stolte C."/>
            <person name="Sykes S."/>
            <person name="Yandava C."/>
            <person name="Wortman J."/>
            <person name="Nusbaum C."/>
            <person name="Birren B."/>
        </authorList>
    </citation>
    <scope>NUCLEOTIDE SEQUENCE</scope>
    <source>
        <strain evidence="6">R3-111a-1</strain>
    </source>
</reference>
<dbReference type="SUPFAM" id="SSF48264">
    <property type="entry name" value="Cytochrome P450"/>
    <property type="match status" value="1"/>
</dbReference>
<dbReference type="EnsemblFungi" id="EJT70983">
    <property type="protein sequence ID" value="EJT70983"/>
    <property type="gene ID" value="GGTG_12004"/>
</dbReference>